<keyword evidence="32" id="KW-1185">Reference proteome</keyword>
<gene>
    <name evidence="31" type="ORF">LSH36_322g03037</name>
</gene>
<name>A0AAD9N392_9ANNE</name>
<dbReference type="PROSITE" id="PS51004">
    <property type="entry name" value="SEMA"/>
    <property type="match status" value="1"/>
</dbReference>
<evidence type="ECO:0000256" key="26">
    <source>
        <dbReference type="SAM" id="MobiDB-lite"/>
    </source>
</evidence>
<keyword evidence="19" id="KW-0325">Glycoprotein</keyword>
<keyword evidence="7 27" id="KW-0812">Transmembrane</keyword>
<dbReference type="EMBL" id="JAODUP010000322">
    <property type="protein sequence ID" value="KAK2152664.1"/>
    <property type="molecule type" value="Genomic_DNA"/>
</dbReference>
<evidence type="ECO:0000256" key="9">
    <source>
        <dbReference type="ARBA" id="ARBA00022737"/>
    </source>
</evidence>
<comment type="similarity">
    <text evidence="2">Belongs to the plexin family.</text>
</comment>
<evidence type="ECO:0000256" key="4">
    <source>
        <dbReference type="ARBA" id="ARBA00019839"/>
    </source>
</evidence>
<feature type="domain" description="Protein kinase" evidence="29">
    <location>
        <begin position="1371"/>
        <end position="1635"/>
    </location>
</feature>
<evidence type="ECO:0000256" key="27">
    <source>
        <dbReference type="SAM" id="Phobius"/>
    </source>
</evidence>
<evidence type="ECO:0000256" key="7">
    <source>
        <dbReference type="ARBA" id="ARBA00022692"/>
    </source>
</evidence>
<keyword evidence="14 27" id="KW-1133">Transmembrane helix</keyword>
<dbReference type="PROSITE" id="PS00107">
    <property type="entry name" value="PROTEIN_KINASE_ATP"/>
    <property type="match status" value="1"/>
</dbReference>
<dbReference type="PROSITE" id="PS50011">
    <property type="entry name" value="PROTEIN_KINASE_DOM"/>
    <property type="match status" value="1"/>
</dbReference>
<feature type="signal peptide" evidence="28">
    <location>
        <begin position="1"/>
        <end position="22"/>
    </location>
</feature>
<evidence type="ECO:0000256" key="11">
    <source>
        <dbReference type="ARBA" id="ARBA00022777"/>
    </source>
</evidence>
<evidence type="ECO:0000256" key="15">
    <source>
        <dbReference type="ARBA" id="ARBA00023136"/>
    </source>
</evidence>
<dbReference type="SMART" id="SM00219">
    <property type="entry name" value="TyrKc"/>
    <property type="match status" value="1"/>
</dbReference>
<feature type="compositionally biased region" description="Polar residues" evidence="26">
    <location>
        <begin position="1728"/>
        <end position="1739"/>
    </location>
</feature>
<dbReference type="Gene3D" id="2.130.10.10">
    <property type="entry name" value="YVTN repeat-like/Quinoprotein amine dehydrogenase"/>
    <property type="match status" value="1"/>
</dbReference>
<evidence type="ECO:0000256" key="28">
    <source>
        <dbReference type="SAM" id="SignalP"/>
    </source>
</evidence>
<keyword evidence="5" id="KW-0597">Phosphoprotein</keyword>
<dbReference type="SUPFAM" id="SSF101912">
    <property type="entry name" value="Sema domain"/>
    <property type="match status" value="1"/>
</dbReference>
<dbReference type="GO" id="GO:0004714">
    <property type="term" value="F:transmembrane receptor protein tyrosine kinase activity"/>
    <property type="evidence" value="ECO:0007669"/>
    <property type="project" value="UniProtKB-EC"/>
</dbReference>
<dbReference type="GO" id="GO:0005886">
    <property type="term" value="C:plasma membrane"/>
    <property type="evidence" value="ECO:0007669"/>
    <property type="project" value="UniProtKB-SubCell"/>
</dbReference>
<dbReference type="PRINTS" id="PR00109">
    <property type="entry name" value="TYRKINASE"/>
</dbReference>
<keyword evidence="17" id="KW-1015">Disulfide bond</keyword>
<evidence type="ECO:0000256" key="18">
    <source>
        <dbReference type="ARBA" id="ARBA00023170"/>
    </source>
</evidence>
<dbReference type="SMART" id="SM00423">
    <property type="entry name" value="PSI"/>
    <property type="match status" value="3"/>
</dbReference>
<evidence type="ECO:0000313" key="32">
    <source>
        <dbReference type="Proteomes" id="UP001208570"/>
    </source>
</evidence>
<dbReference type="GO" id="GO:0005524">
    <property type="term" value="F:ATP binding"/>
    <property type="evidence" value="ECO:0007669"/>
    <property type="project" value="UniProtKB-UniRule"/>
</dbReference>
<feature type="compositionally biased region" description="Pro residues" evidence="26">
    <location>
        <begin position="1667"/>
        <end position="1695"/>
    </location>
</feature>
<dbReference type="SUPFAM" id="SSF103575">
    <property type="entry name" value="Plexin repeat"/>
    <property type="match status" value="2"/>
</dbReference>
<organism evidence="31 32">
    <name type="scientific">Paralvinella palmiformis</name>
    <dbReference type="NCBI Taxonomy" id="53620"/>
    <lineage>
        <taxon>Eukaryota</taxon>
        <taxon>Metazoa</taxon>
        <taxon>Spiralia</taxon>
        <taxon>Lophotrochozoa</taxon>
        <taxon>Annelida</taxon>
        <taxon>Polychaeta</taxon>
        <taxon>Sedentaria</taxon>
        <taxon>Canalipalpata</taxon>
        <taxon>Terebellida</taxon>
        <taxon>Terebelliformia</taxon>
        <taxon>Alvinellidae</taxon>
        <taxon>Paralvinella</taxon>
    </lineage>
</organism>
<dbReference type="SMART" id="SM00630">
    <property type="entry name" value="Sema"/>
    <property type="match status" value="1"/>
</dbReference>
<dbReference type="SUPFAM" id="SSF81296">
    <property type="entry name" value="E set domains"/>
    <property type="match status" value="3"/>
</dbReference>
<evidence type="ECO:0000256" key="24">
    <source>
        <dbReference type="PROSITE-ProRule" id="PRU00352"/>
    </source>
</evidence>
<keyword evidence="10 25" id="KW-0547">Nucleotide-binding</keyword>
<evidence type="ECO:0000256" key="13">
    <source>
        <dbReference type="ARBA" id="ARBA00022843"/>
    </source>
</evidence>
<evidence type="ECO:0000256" key="17">
    <source>
        <dbReference type="ARBA" id="ARBA00023157"/>
    </source>
</evidence>
<feature type="chain" id="PRO_5042060460" description="Hepatocyte growth factor receptor" evidence="28">
    <location>
        <begin position="23"/>
        <end position="1739"/>
    </location>
</feature>
<dbReference type="InterPro" id="IPR002165">
    <property type="entry name" value="Plexin_repeat"/>
</dbReference>
<evidence type="ECO:0000259" key="29">
    <source>
        <dbReference type="PROSITE" id="PS50011"/>
    </source>
</evidence>
<evidence type="ECO:0000256" key="10">
    <source>
        <dbReference type="ARBA" id="ARBA00022741"/>
    </source>
</evidence>
<evidence type="ECO:0000256" key="23">
    <source>
        <dbReference type="ARBA" id="ARBA00033136"/>
    </source>
</evidence>
<evidence type="ECO:0000256" key="19">
    <source>
        <dbReference type="ARBA" id="ARBA00023180"/>
    </source>
</evidence>
<dbReference type="InterPro" id="IPR011009">
    <property type="entry name" value="Kinase-like_dom_sf"/>
</dbReference>
<proteinExistence type="inferred from homology"/>
<dbReference type="InterPro" id="IPR000719">
    <property type="entry name" value="Prot_kinase_dom"/>
</dbReference>
<dbReference type="GO" id="GO:0002116">
    <property type="term" value="C:semaphorin receptor complex"/>
    <property type="evidence" value="ECO:0007669"/>
    <property type="project" value="TreeGrafter"/>
</dbReference>
<evidence type="ECO:0000256" key="2">
    <source>
        <dbReference type="ARBA" id="ARBA00010297"/>
    </source>
</evidence>
<dbReference type="GO" id="GO:0030334">
    <property type="term" value="P:regulation of cell migration"/>
    <property type="evidence" value="ECO:0007669"/>
    <property type="project" value="TreeGrafter"/>
</dbReference>
<dbReference type="SUPFAM" id="SSF56112">
    <property type="entry name" value="Protein kinase-like (PK-like)"/>
    <property type="match status" value="1"/>
</dbReference>
<reference evidence="31" key="1">
    <citation type="journal article" date="2023" name="Mol. Biol. Evol.">
        <title>Third-Generation Sequencing Reveals the Adaptive Role of the Epigenome in Three Deep-Sea Polychaetes.</title>
        <authorList>
            <person name="Perez M."/>
            <person name="Aroh O."/>
            <person name="Sun Y."/>
            <person name="Lan Y."/>
            <person name="Juniper S.K."/>
            <person name="Young C.R."/>
            <person name="Angers B."/>
            <person name="Qian P.Y."/>
        </authorList>
    </citation>
    <scope>NUCLEOTIDE SEQUENCE</scope>
    <source>
        <strain evidence="31">P08H-3</strain>
    </source>
</reference>
<dbReference type="Gene3D" id="1.10.510.10">
    <property type="entry name" value="Transferase(Phosphotransferase) domain 1"/>
    <property type="match status" value="1"/>
</dbReference>
<dbReference type="InterPro" id="IPR013783">
    <property type="entry name" value="Ig-like_fold"/>
</dbReference>
<dbReference type="InterPro" id="IPR036352">
    <property type="entry name" value="Semap_dom_sf"/>
</dbReference>
<dbReference type="InterPro" id="IPR041362">
    <property type="entry name" value="TIG2_plexin"/>
</dbReference>
<feature type="binding site" evidence="25">
    <location>
        <position position="1404"/>
    </location>
    <ligand>
        <name>ATP</name>
        <dbReference type="ChEBI" id="CHEBI:30616"/>
    </ligand>
</feature>
<evidence type="ECO:0000256" key="1">
    <source>
        <dbReference type="ARBA" id="ARBA00004251"/>
    </source>
</evidence>
<dbReference type="Proteomes" id="UP001208570">
    <property type="component" value="Unassembled WGS sequence"/>
</dbReference>
<keyword evidence="18" id="KW-0675">Receptor</keyword>
<keyword evidence="9" id="KW-0677">Repeat</keyword>
<keyword evidence="6" id="KW-0808">Transferase</keyword>
<keyword evidence="12 25" id="KW-0067">ATP-binding</keyword>
<dbReference type="Pfam" id="PF18020">
    <property type="entry name" value="TIG_2"/>
    <property type="match status" value="1"/>
</dbReference>
<evidence type="ECO:0000256" key="14">
    <source>
        <dbReference type="ARBA" id="ARBA00022989"/>
    </source>
</evidence>
<evidence type="ECO:0000256" key="22">
    <source>
        <dbReference type="ARBA" id="ARBA00033117"/>
    </source>
</evidence>
<dbReference type="Gene3D" id="3.30.200.20">
    <property type="entry name" value="Phosphorylase Kinase, domain 1"/>
    <property type="match status" value="1"/>
</dbReference>
<evidence type="ECO:0000313" key="31">
    <source>
        <dbReference type="EMBL" id="KAK2152664.1"/>
    </source>
</evidence>
<dbReference type="InterPro" id="IPR008266">
    <property type="entry name" value="Tyr_kinase_AS"/>
</dbReference>
<protein>
    <recommendedName>
        <fullName evidence="4">Hepatocyte growth factor receptor</fullName>
        <ecNumber evidence="3">2.7.10.1</ecNumber>
    </recommendedName>
    <alternativeName>
        <fullName evidence="23">HGF/SF receptor</fullName>
    </alternativeName>
    <alternativeName>
        <fullName evidence="22">Proto-oncogene c-Met</fullName>
    </alternativeName>
    <alternativeName>
        <fullName evidence="20">Scatter factor receptor</fullName>
    </alternativeName>
    <alternativeName>
        <fullName evidence="21">Tyrosine-protein kinase Met</fullName>
    </alternativeName>
</protein>
<keyword evidence="11" id="KW-0418">Kinase</keyword>
<evidence type="ECO:0000256" key="5">
    <source>
        <dbReference type="ARBA" id="ARBA00022553"/>
    </source>
</evidence>
<accession>A0AAD9N392</accession>
<keyword evidence="8 28" id="KW-0732">Signal</keyword>
<dbReference type="PANTHER" id="PTHR22625">
    <property type="entry name" value="PLEXIN"/>
    <property type="match status" value="1"/>
</dbReference>
<dbReference type="SMART" id="SM00429">
    <property type="entry name" value="IPT"/>
    <property type="match status" value="3"/>
</dbReference>
<comment type="subcellular location">
    <subcellularLocation>
        <location evidence="1">Cell membrane</location>
        <topology evidence="1">Single-pass type I membrane protein</topology>
    </subcellularLocation>
</comment>
<dbReference type="InterPro" id="IPR001627">
    <property type="entry name" value="Semap_dom"/>
</dbReference>
<evidence type="ECO:0000256" key="16">
    <source>
        <dbReference type="ARBA" id="ARBA00023137"/>
    </source>
</evidence>
<comment type="caution">
    <text evidence="31">The sequence shown here is derived from an EMBL/GenBank/DDBJ whole genome shotgun (WGS) entry which is preliminary data.</text>
</comment>
<evidence type="ECO:0000256" key="21">
    <source>
        <dbReference type="ARBA" id="ARBA00033031"/>
    </source>
</evidence>
<dbReference type="InterPro" id="IPR020635">
    <property type="entry name" value="Tyr_kinase_cat_dom"/>
</dbReference>
<dbReference type="GO" id="GO:0017154">
    <property type="term" value="F:semaphorin receptor activity"/>
    <property type="evidence" value="ECO:0007669"/>
    <property type="project" value="InterPro"/>
</dbReference>
<feature type="region of interest" description="Disordered" evidence="26">
    <location>
        <begin position="1662"/>
        <end position="1739"/>
    </location>
</feature>
<dbReference type="Pfam" id="PF01403">
    <property type="entry name" value="Sema"/>
    <property type="match status" value="1"/>
</dbReference>
<keyword evidence="15 27" id="KW-0472">Membrane</keyword>
<dbReference type="CDD" id="cd11236">
    <property type="entry name" value="Sema_plexin_like"/>
    <property type="match status" value="1"/>
</dbReference>
<dbReference type="Gene3D" id="2.60.40.10">
    <property type="entry name" value="Immunoglobulins"/>
    <property type="match status" value="5"/>
</dbReference>
<keyword evidence="13" id="KW-0832">Ubl conjugation</keyword>
<feature type="domain" description="Sema" evidence="30">
    <location>
        <begin position="10"/>
        <end position="496"/>
    </location>
</feature>
<dbReference type="PROSITE" id="PS00109">
    <property type="entry name" value="PROTEIN_KINASE_TYR"/>
    <property type="match status" value="1"/>
</dbReference>
<feature type="transmembrane region" description="Helical" evidence="27">
    <location>
        <begin position="1248"/>
        <end position="1273"/>
    </location>
</feature>
<evidence type="ECO:0000256" key="25">
    <source>
        <dbReference type="PROSITE-ProRule" id="PRU10141"/>
    </source>
</evidence>
<dbReference type="CDD" id="cd00192">
    <property type="entry name" value="PTKc"/>
    <property type="match status" value="1"/>
</dbReference>
<sequence length="1739" mass="193876">MAAGRWCTAIMALAFAESLAGATVVNTFVDPTYITELRHLVIHQRTGYLYVGAVNRIYELDSELYPVHGAIKTGPKLDNPNCEPREGDHCYCLAREDCNKKLTDSISQALALDLENNMLYACTNLFYGSCSRIRLSDFREEQYEYKPLVSNDPSTMNSSAVIVIAPGLNTDKQSLYIATTKSAIGFPEFTDLLPLIASRDLNTFDLTRIGYQTRTAISPRHRFKDIFKVYYHFGYSYKGFTYFIAIQKSEAADPGQMVSYETRIMRVCQKDQSFYSYVEVPLKCQPNFKKHFRILQTAYIGHPGKQVADALDLDENEEALFAVFTSSYEYSHIPKSPSAICVYSLKQIAQTIKSNQQYCFQGHGSTGPVHITTPVPCVSTNFKDYECGEHEANHPIEGRYQTVSTVVSHALSPNILATSLVAKAVGEHTILYIGDASGNLAKFVLYYYKESRQTYASMFAKISIDPSQPIRKDMVFNKEYTHLYVMTERQLYRVLLANCVKYTTCDECIGAGDPHCGWCASQSRCTEVDECSEVEYVWIKHNEKCPGIQKIQPHSLPYLDTDLTPIKVRLWLLTLPDPDKDVMCQIYGASGQRFDGRAFRNDIELTVTCEGFTGLPTVPPDEVAHNVSLTLVVADKQWVTTSVHIYDCSHFDSCSACTGSQYPCGWCIVDGLCREQKQSCPSKGPILVSPYVDVIHSRLVLSSGQSHVREGPDSCPSIEPIDDYNVPSGHEAAITVRGKNLQLWDGGQTYPGLSCVFKSPTNHIYTPAVVTEGAVGTEEYLIKCDPVQLSYIQDKGLINFPFNVEWEFGKVLENPQNVEVVVYKCSAMVSNCGMCLTLNAVYKCGWCQTVCTLEEDCPNWLNRDDVCPDPMILRFEPSSGPINGRTILTIHGFNLGRKVDDVRHGIKVAGEPCRVFDEGYVPSIRVQCETSPAGKITSGPVSVSVVDMYYTKTSTDYYYTEPQFDGLVPDKGLMSGDNVVALLGTDLNLGNNATVYVNSIKCPVQWTPAVPNPMSAPVRVEVDGEGYALGPSLKFYYLPNPDILNLHPAAAIVSGGTSITVRGTDFGGVQRAAIRINWLQAQVIIECSIMNSTLLRCILPDVRDRITEIPEDVGLGLPYDVQLDRLILTPRQLQETMEYRRIKLYGDPIVLPLGNLPDHVIAYEPDVMIKIKGENLAVLKHFPEWIVYVGRTPCPSYSVSASNATIEIYPPGQPDDVTDGLAEIEVRLGYYSSHPGSVQYPVNGESKVALILGLIFGLVLPIIVVMLVILICLRRQASKNHHTNRLALLTDNRGSYQPAAMLPPPSEMMADVHHDDTEDKNLIAESSASPEMDVEADGTDSPDYVQRLLRKIENKKLRQAVAEVVIPKDHIEIGEIIGHGHFGCVYVASLRDDCNGIATKVAVKTLQGDDFPPHLVTSFLEEGVVMKKFDHPHVLRLLGVGVGDKDEPMVIIPYMSNGDLRSYVRNKEKSFTARQLLQLAQQVAKGMAYLASLNFVHRDLAARNCMIDETNTVKVADFGLSKNLYEKDYYSSTRDRKTKLPVKWMALESLEEFRFTIKSDVWSFGVLMWELMTRGTTPYPDVDVFDLRTFLAEGRRLPKPKYCPEHVYTIMTDCWSRYPENRPTFADLVNRLELLLNPPKKRQSDSHEPMYVNFNEFDHAEYLNPISAPPPDTPAPDIPSGTPPVQPPPRQPELPPARNEGPPTKMAPPPPTREAPQLASVQLKPEPGTSTGTVKDSIA</sequence>
<dbReference type="Pfam" id="PF01833">
    <property type="entry name" value="TIG"/>
    <property type="match status" value="2"/>
</dbReference>
<dbReference type="InterPro" id="IPR016201">
    <property type="entry name" value="PSI"/>
</dbReference>
<dbReference type="InterPro" id="IPR002909">
    <property type="entry name" value="IPT_dom"/>
</dbReference>
<dbReference type="Pfam" id="PF01437">
    <property type="entry name" value="PSI"/>
    <property type="match status" value="2"/>
</dbReference>
<dbReference type="PANTHER" id="PTHR22625:SF70">
    <property type="entry name" value="PLEXIN A, ISOFORM A"/>
    <property type="match status" value="1"/>
</dbReference>
<evidence type="ECO:0000256" key="12">
    <source>
        <dbReference type="ARBA" id="ARBA00022840"/>
    </source>
</evidence>
<evidence type="ECO:0000259" key="30">
    <source>
        <dbReference type="PROSITE" id="PS51004"/>
    </source>
</evidence>
<evidence type="ECO:0000256" key="8">
    <source>
        <dbReference type="ARBA" id="ARBA00022729"/>
    </source>
</evidence>
<evidence type="ECO:0000256" key="6">
    <source>
        <dbReference type="ARBA" id="ARBA00022679"/>
    </source>
</evidence>
<dbReference type="InterPro" id="IPR014756">
    <property type="entry name" value="Ig_E-set"/>
</dbReference>
<dbReference type="InterPro" id="IPR001245">
    <property type="entry name" value="Ser-Thr/Tyr_kinase_cat_dom"/>
</dbReference>
<evidence type="ECO:0000256" key="20">
    <source>
        <dbReference type="ARBA" id="ARBA00030820"/>
    </source>
</evidence>
<dbReference type="Pfam" id="PF07714">
    <property type="entry name" value="PK_Tyr_Ser-Thr"/>
    <property type="match status" value="1"/>
</dbReference>
<dbReference type="InterPro" id="IPR015943">
    <property type="entry name" value="WD40/YVTN_repeat-like_dom_sf"/>
</dbReference>
<dbReference type="EC" id="2.7.10.1" evidence="3"/>
<comment type="caution">
    <text evidence="24">Lacks conserved residue(s) required for the propagation of feature annotation.</text>
</comment>
<dbReference type="FunFam" id="1.10.510.10:FF:000554">
    <property type="entry name" value="Predicted protein"/>
    <property type="match status" value="1"/>
</dbReference>
<keyword evidence="16" id="KW-0829">Tyrosine-protein kinase</keyword>
<evidence type="ECO:0000256" key="3">
    <source>
        <dbReference type="ARBA" id="ARBA00011902"/>
    </source>
</evidence>
<dbReference type="InterPro" id="IPR031148">
    <property type="entry name" value="Plexin"/>
</dbReference>
<dbReference type="InterPro" id="IPR017441">
    <property type="entry name" value="Protein_kinase_ATP_BS"/>
</dbReference>